<feature type="transmembrane region" description="Helical" evidence="1">
    <location>
        <begin position="34"/>
        <end position="56"/>
    </location>
</feature>
<evidence type="ECO:0000256" key="1">
    <source>
        <dbReference type="SAM" id="Phobius"/>
    </source>
</evidence>
<dbReference type="RefSeq" id="WP_002574537.1">
    <property type="nucleotide sequence ID" value="NZ_BAABZS010000001.1"/>
</dbReference>
<proteinExistence type="predicted"/>
<dbReference type="EMBL" id="CACRTF010000010">
    <property type="protein sequence ID" value="VYT01675.1"/>
    <property type="molecule type" value="Genomic_DNA"/>
</dbReference>
<feature type="transmembrane region" description="Helical" evidence="1">
    <location>
        <begin position="250"/>
        <end position="275"/>
    </location>
</feature>
<keyword evidence="1" id="KW-0472">Membrane</keyword>
<feature type="transmembrane region" description="Helical" evidence="1">
    <location>
        <begin position="296"/>
        <end position="314"/>
    </location>
</feature>
<feature type="transmembrane region" description="Helical" evidence="1">
    <location>
        <begin position="124"/>
        <end position="143"/>
    </location>
</feature>
<accession>A0A6N2T7S1</accession>
<gene>
    <name evidence="2" type="primary">ylbJ_1</name>
    <name evidence="2" type="ORF">CBLFYP116_01543</name>
</gene>
<evidence type="ECO:0000313" key="2">
    <source>
        <dbReference type="EMBL" id="VYT01675.1"/>
    </source>
</evidence>
<dbReference type="GeneID" id="23112148"/>
<dbReference type="AlphaFoldDB" id="A0A6N2T7S1"/>
<reference evidence="2" key="1">
    <citation type="submission" date="2019-11" db="EMBL/GenBank/DDBJ databases">
        <authorList>
            <person name="Feng L."/>
        </authorList>
    </citation>
    <scope>NUCLEOTIDE SEQUENCE</scope>
    <source>
        <strain evidence="2">CbolteaeLFYP116</strain>
    </source>
</reference>
<keyword evidence="1" id="KW-1133">Transmembrane helix</keyword>
<organism evidence="2">
    <name type="scientific">Enterocloster bolteae</name>
    <dbReference type="NCBI Taxonomy" id="208479"/>
    <lineage>
        <taxon>Bacteria</taxon>
        <taxon>Bacillati</taxon>
        <taxon>Bacillota</taxon>
        <taxon>Clostridia</taxon>
        <taxon>Lachnospirales</taxon>
        <taxon>Lachnospiraceae</taxon>
        <taxon>Enterocloster</taxon>
    </lineage>
</organism>
<feature type="transmembrane region" description="Helical" evidence="1">
    <location>
        <begin position="211"/>
        <end position="230"/>
    </location>
</feature>
<protein>
    <submittedName>
        <fullName evidence="2">Sporulation integral membrane protein YlbJ</fullName>
    </submittedName>
</protein>
<sequence>MKKSIGGVLSVLCLLMLLFNPGLALEGARQGLVLWGNVVLPTLLPFMICSGVIVAMDAIHILTGPFNPILSGILSLSDQGSFCLMSGLLCGYPMGAKTTSDFLDQGRLSVQEGKYLLAISNHPSPMFVLGYVMAQIALIPSMASPCPLWAVLAALYLPILPISILARCCYHYNRQTREEACPLAAQTAPEKAAGFSFDTHMMSCFETMVKIGGYIMLFSILALYLTVFPFQMPPLLRPALLGSVEITTGIQMIASSVPGSMGALLIIGSAAFGGFSGIFQTKSVLKNAGLSIRHYMLWKMLHSALSCLIFYVSLCR</sequence>
<keyword evidence="1" id="KW-0812">Transmembrane</keyword>
<feature type="transmembrane region" description="Helical" evidence="1">
    <location>
        <begin position="149"/>
        <end position="170"/>
    </location>
</feature>
<name>A0A6N2T7S1_9FIRM</name>